<evidence type="ECO:0000313" key="2">
    <source>
        <dbReference type="Proteomes" id="UP000076512"/>
    </source>
</evidence>
<dbReference type="STRING" id="455432.AWN90_41050"/>
<dbReference type="Proteomes" id="UP000076512">
    <property type="component" value="Unassembled WGS sequence"/>
</dbReference>
<dbReference type="AlphaFoldDB" id="A0A164K131"/>
<name>A0A164K131_9NOCA</name>
<reference evidence="1 2" key="1">
    <citation type="submission" date="2016-04" db="EMBL/GenBank/DDBJ databases">
        <authorList>
            <person name="Evans L.H."/>
            <person name="Alamgir A."/>
            <person name="Owens N."/>
            <person name="Weber N.D."/>
            <person name="Virtaneva K."/>
            <person name="Barbian K."/>
            <person name="Babar A."/>
            <person name="Rosenke K."/>
        </authorList>
    </citation>
    <scope>NUCLEOTIDE SEQUENCE [LARGE SCALE GENOMIC DNA]</scope>
    <source>
        <strain evidence="1 2">IFM 0406</strain>
    </source>
</reference>
<gene>
    <name evidence="1" type="ORF">AWN90_41050</name>
</gene>
<proteinExistence type="predicted"/>
<evidence type="ECO:0000313" key="1">
    <source>
        <dbReference type="EMBL" id="KZM70916.1"/>
    </source>
</evidence>
<comment type="caution">
    <text evidence="1">The sequence shown here is derived from an EMBL/GenBank/DDBJ whole genome shotgun (WGS) entry which is preliminary data.</text>
</comment>
<evidence type="ECO:0008006" key="3">
    <source>
        <dbReference type="Google" id="ProtNLM"/>
    </source>
</evidence>
<dbReference type="OrthoDB" id="5068574at2"/>
<sequence>MTQTVLGDQTITVLIRTESAAAIDPLGIPETVETPVDQPGCSVQPRYVTEKDLHEDFSRSIWIVYAPPTRIMLALTASDAVRYRGDRYEVFGDPMPWPDMDGVIDHIRFELRRARG</sequence>
<dbReference type="RefSeq" id="WP_067594754.1">
    <property type="nucleotide sequence ID" value="NZ_JAAFZG010000003.1"/>
</dbReference>
<keyword evidence="2" id="KW-1185">Reference proteome</keyword>
<dbReference type="EMBL" id="LWGR01000013">
    <property type="protein sequence ID" value="KZM70916.1"/>
    <property type="molecule type" value="Genomic_DNA"/>
</dbReference>
<organism evidence="1 2">
    <name type="scientific">Nocardia terpenica</name>
    <dbReference type="NCBI Taxonomy" id="455432"/>
    <lineage>
        <taxon>Bacteria</taxon>
        <taxon>Bacillati</taxon>
        <taxon>Actinomycetota</taxon>
        <taxon>Actinomycetes</taxon>
        <taxon>Mycobacteriales</taxon>
        <taxon>Nocardiaceae</taxon>
        <taxon>Nocardia</taxon>
    </lineage>
</organism>
<protein>
    <recommendedName>
        <fullName evidence="3">Head-tail adaptor protein</fullName>
    </recommendedName>
</protein>
<accession>A0A164K131</accession>